<gene>
    <name evidence="2" type="ORF">AVEN_240528_1</name>
</gene>
<protein>
    <recommendedName>
        <fullName evidence="1">Phosphoinositide phospholipase C beta 1-4-like EF-hand domain-containing protein</fullName>
    </recommendedName>
</protein>
<dbReference type="Gene3D" id="2.30.29.240">
    <property type="match status" value="1"/>
</dbReference>
<dbReference type="Proteomes" id="UP000499080">
    <property type="component" value="Unassembled WGS sequence"/>
</dbReference>
<keyword evidence="3" id="KW-1185">Reference proteome</keyword>
<dbReference type="InterPro" id="IPR053945">
    <property type="entry name" value="PLCB1-4-like_EFh"/>
</dbReference>
<evidence type="ECO:0000313" key="3">
    <source>
        <dbReference type="Proteomes" id="UP000499080"/>
    </source>
</evidence>
<dbReference type="AlphaFoldDB" id="A0A4Y2L5T2"/>
<dbReference type="Pfam" id="PF22631">
    <property type="entry name" value="PLCB1-4-like_EFh"/>
    <property type="match status" value="1"/>
</dbReference>
<comment type="caution">
    <text evidence="2">The sequence shown here is derived from an EMBL/GenBank/DDBJ whole genome shotgun (WGS) entry which is preliminary data.</text>
</comment>
<dbReference type="SUPFAM" id="SSF47473">
    <property type="entry name" value="EF-hand"/>
    <property type="match status" value="1"/>
</dbReference>
<dbReference type="EMBL" id="BGPR01005326">
    <property type="protein sequence ID" value="GBN09157.1"/>
    <property type="molecule type" value="Genomic_DNA"/>
</dbReference>
<organism evidence="2 3">
    <name type="scientific">Araneus ventricosus</name>
    <name type="common">Orbweaver spider</name>
    <name type="synonym">Epeira ventricosa</name>
    <dbReference type="NCBI Taxonomy" id="182803"/>
    <lineage>
        <taxon>Eukaryota</taxon>
        <taxon>Metazoa</taxon>
        <taxon>Ecdysozoa</taxon>
        <taxon>Arthropoda</taxon>
        <taxon>Chelicerata</taxon>
        <taxon>Arachnida</taxon>
        <taxon>Araneae</taxon>
        <taxon>Araneomorphae</taxon>
        <taxon>Entelegynae</taxon>
        <taxon>Araneoidea</taxon>
        <taxon>Araneidae</taxon>
        <taxon>Araneus</taxon>
    </lineage>
</organism>
<dbReference type="InterPro" id="IPR011992">
    <property type="entry name" value="EF-hand-dom_pair"/>
</dbReference>
<accession>A0A4Y2L5T2</accession>
<proteinExistence type="predicted"/>
<evidence type="ECO:0000259" key="1">
    <source>
        <dbReference type="Pfam" id="PF22631"/>
    </source>
</evidence>
<reference evidence="2 3" key="1">
    <citation type="journal article" date="2019" name="Sci. Rep.">
        <title>Orb-weaving spider Araneus ventricosus genome elucidates the spidroin gene catalogue.</title>
        <authorList>
            <person name="Kono N."/>
            <person name="Nakamura H."/>
            <person name="Ohtoshi R."/>
            <person name="Moran D.A.P."/>
            <person name="Shinohara A."/>
            <person name="Yoshida Y."/>
            <person name="Fujiwara M."/>
            <person name="Mori M."/>
            <person name="Tomita M."/>
            <person name="Arakawa K."/>
        </authorList>
    </citation>
    <scope>NUCLEOTIDE SEQUENCE [LARGE SCALE GENOMIC DNA]</scope>
</reference>
<sequence>MASFEDSLVVEKKPVGIHWDEFFLPPLSLSFLCVVKMFAQHKDDKKRVEKALEACGFASGKNDAIPPDKFTSDVFFNFYRHLAGRDEVDRIFEKL</sequence>
<evidence type="ECO:0000313" key="2">
    <source>
        <dbReference type="EMBL" id="GBN09157.1"/>
    </source>
</evidence>
<name>A0A4Y2L5T2_ARAVE</name>
<dbReference type="OrthoDB" id="269822at2759"/>
<feature type="domain" description="Phosphoinositide phospholipase C beta 1-4-like EF-hand" evidence="1">
    <location>
        <begin position="34"/>
        <end position="82"/>
    </location>
</feature>